<evidence type="ECO:0000313" key="2">
    <source>
        <dbReference type="EMBL" id="PUZ63185.1"/>
    </source>
</evidence>
<dbReference type="AlphaFoldDB" id="A0A2T7E5S7"/>
<reference evidence="2 3" key="1">
    <citation type="submission" date="2018-04" db="EMBL/GenBank/DDBJ databases">
        <title>WGS assembly of Panicum hallii var. hallii HAL2.</title>
        <authorList>
            <person name="Lovell J."/>
            <person name="Jenkins J."/>
            <person name="Lowry D."/>
            <person name="Mamidi S."/>
            <person name="Sreedasyam A."/>
            <person name="Weng X."/>
            <person name="Barry K."/>
            <person name="Bonette J."/>
            <person name="Campitelli B."/>
            <person name="Daum C."/>
            <person name="Gordon S."/>
            <person name="Gould B."/>
            <person name="Lipzen A."/>
            <person name="MacQueen A."/>
            <person name="Palacio-Mejia J."/>
            <person name="Plott C."/>
            <person name="Shakirov E."/>
            <person name="Shu S."/>
            <person name="Yoshinaga Y."/>
            <person name="Zane M."/>
            <person name="Rokhsar D."/>
            <person name="Grimwood J."/>
            <person name="Schmutz J."/>
            <person name="Juenger T."/>
        </authorList>
    </citation>
    <scope>NUCLEOTIDE SEQUENCE [LARGE SCALE GENOMIC DNA]</scope>
    <source>
        <strain evidence="3">cv. HAL2</strain>
    </source>
</reference>
<feature type="compositionally biased region" description="Polar residues" evidence="1">
    <location>
        <begin position="43"/>
        <end position="57"/>
    </location>
</feature>
<feature type="compositionally biased region" description="Basic and acidic residues" evidence="1">
    <location>
        <begin position="65"/>
        <end position="81"/>
    </location>
</feature>
<keyword evidence="3" id="KW-1185">Reference proteome</keyword>
<evidence type="ECO:0000256" key="1">
    <source>
        <dbReference type="SAM" id="MobiDB-lite"/>
    </source>
</evidence>
<name>A0A2T7E5S7_9POAL</name>
<gene>
    <name evidence="2" type="ORF">GQ55_3G047900</name>
</gene>
<evidence type="ECO:0000313" key="3">
    <source>
        <dbReference type="Proteomes" id="UP000244336"/>
    </source>
</evidence>
<sequence>MQSNPQLTAATHAKHRACPAPPNAAPPRCGRPPPRGAHDGSRLPNQSSLGTAPSSAWCQGRRQPGHLDLDTEAGREGKDGTGVEASISSTSCGTRGPVEPAKRSPR</sequence>
<organism evidence="2 3">
    <name type="scientific">Panicum hallii var. hallii</name>
    <dbReference type="NCBI Taxonomy" id="1504633"/>
    <lineage>
        <taxon>Eukaryota</taxon>
        <taxon>Viridiplantae</taxon>
        <taxon>Streptophyta</taxon>
        <taxon>Embryophyta</taxon>
        <taxon>Tracheophyta</taxon>
        <taxon>Spermatophyta</taxon>
        <taxon>Magnoliopsida</taxon>
        <taxon>Liliopsida</taxon>
        <taxon>Poales</taxon>
        <taxon>Poaceae</taxon>
        <taxon>PACMAD clade</taxon>
        <taxon>Panicoideae</taxon>
        <taxon>Panicodae</taxon>
        <taxon>Paniceae</taxon>
        <taxon>Panicinae</taxon>
        <taxon>Panicum</taxon>
        <taxon>Panicum sect. Panicum</taxon>
    </lineage>
</organism>
<feature type="compositionally biased region" description="Pro residues" evidence="1">
    <location>
        <begin position="19"/>
        <end position="35"/>
    </location>
</feature>
<dbReference type="EMBL" id="CM009751">
    <property type="protein sequence ID" value="PUZ63185.1"/>
    <property type="molecule type" value="Genomic_DNA"/>
</dbReference>
<protein>
    <submittedName>
        <fullName evidence="2">Uncharacterized protein</fullName>
    </submittedName>
</protein>
<dbReference type="Gramene" id="PUZ63185">
    <property type="protein sequence ID" value="PUZ63185"/>
    <property type="gene ID" value="GQ55_3G047900"/>
</dbReference>
<dbReference type="Proteomes" id="UP000244336">
    <property type="component" value="Chromosome 3"/>
</dbReference>
<accession>A0A2T7E5S7</accession>
<proteinExistence type="predicted"/>
<feature type="region of interest" description="Disordered" evidence="1">
    <location>
        <begin position="1"/>
        <end position="106"/>
    </location>
</feature>